<proteinExistence type="predicted"/>
<sequence length="89" mass="10591">MVETLIFHRKSAPIRIHPQKVNFPYHHRLLLLQFCCPLKKLKISRKCLKRYTSMVIHLKMESKENYSFEDGVKRVVLLALNGIKWRNAS</sequence>
<dbReference type="InParanoid" id="A0A251SGD3"/>
<accession>A0A251SGD3</accession>
<evidence type="ECO:0000313" key="1">
    <source>
        <dbReference type="EMBL" id="OTF97896.1"/>
    </source>
</evidence>
<organism evidence="1 2">
    <name type="scientific">Helianthus annuus</name>
    <name type="common">Common sunflower</name>
    <dbReference type="NCBI Taxonomy" id="4232"/>
    <lineage>
        <taxon>Eukaryota</taxon>
        <taxon>Viridiplantae</taxon>
        <taxon>Streptophyta</taxon>
        <taxon>Embryophyta</taxon>
        <taxon>Tracheophyta</taxon>
        <taxon>Spermatophyta</taxon>
        <taxon>Magnoliopsida</taxon>
        <taxon>eudicotyledons</taxon>
        <taxon>Gunneridae</taxon>
        <taxon>Pentapetalae</taxon>
        <taxon>asterids</taxon>
        <taxon>campanulids</taxon>
        <taxon>Asterales</taxon>
        <taxon>Asteraceae</taxon>
        <taxon>Asteroideae</taxon>
        <taxon>Heliantheae alliance</taxon>
        <taxon>Heliantheae</taxon>
        <taxon>Helianthus</taxon>
    </lineage>
</organism>
<dbReference type="Proteomes" id="UP000215914">
    <property type="component" value="Chromosome 14"/>
</dbReference>
<dbReference type="EMBL" id="CM007903">
    <property type="protein sequence ID" value="OTF97896.1"/>
    <property type="molecule type" value="Genomic_DNA"/>
</dbReference>
<dbReference type="AlphaFoldDB" id="A0A251SGD3"/>
<reference evidence="2" key="1">
    <citation type="journal article" date="2017" name="Nature">
        <title>The sunflower genome provides insights into oil metabolism, flowering and Asterid evolution.</title>
        <authorList>
            <person name="Badouin H."/>
            <person name="Gouzy J."/>
            <person name="Grassa C.J."/>
            <person name="Murat F."/>
            <person name="Staton S.E."/>
            <person name="Cottret L."/>
            <person name="Lelandais-Briere C."/>
            <person name="Owens G.L."/>
            <person name="Carrere S."/>
            <person name="Mayjonade B."/>
            <person name="Legrand L."/>
            <person name="Gill N."/>
            <person name="Kane N.C."/>
            <person name="Bowers J.E."/>
            <person name="Hubner S."/>
            <person name="Bellec A."/>
            <person name="Berard A."/>
            <person name="Berges H."/>
            <person name="Blanchet N."/>
            <person name="Boniface M.C."/>
            <person name="Brunel D."/>
            <person name="Catrice O."/>
            <person name="Chaidir N."/>
            <person name="Claudel C."/>
            <person name="Donnadieu C."/>
            <person name="Faraut T."/>
            <person name="Fievet G."/>
            <person name="Helmstetter N."/>
            <person name="King M."/>
            <person name="Knapp S.J."/>
            <person name="Lai Z."/>
            <person name="Le Paslier M.C."/>
            <person name="Lippi Y."/>
            <person name="Lorenzon L."/>
            <person name="Mandel J.R."/>
            <person name="Marage G."/>
            <person name="Marchand G."/>
            <person name="Marquand E."/>
            <person name="Bret-Mestries E."/>
            <person name="Morien E."/>
            <person name="Nambeesan S."/>
            <person name="Nguyen T."/>
            <person name="Pegot-Espagnet P."/>
            <person name="Pouilly N."/>
            <person name="Raftis F."/>
            <person name="Sallet E."/>
            <person name="Schiex T."/>
            <person name="Thomas J."/>
            <person name="Vandecasteele C."/>
            <person name="Vares D."/>
            <person name="Vear F."/>
            <person name="Vautrin S."/>
            <person name="Crespi M."/>
            <person name="Mangin B."/>
            <person name="Burke J.M."/>
            <person name="Salse J."/>
            <person name="Munos S."/>
            <person name="Vincourt P."/>
            <person name="Rieseberg L.H."/>
            <person name="Langlade N.B."/>
        </authorList>
    </citation>
    <scope>NUCLEOTIDE SEQUENCE [LARGE SCALE GENOMIC DNA]</scope>
    <source>
        <strain evidence="2">cv. SF193</strain>
    </source>
</reference>
<name>A0A251SGD3_HELAN</name>
<evidence type="ECO:0000313" key="2">
    <source>
        <dbReference type="Proteomes" id="UP000215914"/>
    </source>
</evidence>
<keyword evidence="2" id="KW-1185">Reference proteome</keyword>
<gene>
    <name evidence="1" type="ORF">HannXRQ_Chr14g0439711</name>
</gene>
<protein>
    <submittedName>
        <fullName evidence="1">Uncharacterized protein</fullName>
    </submittedName>
</protein>